<dbReference type="PANTHER" id="PTHR10272">
    <property type="entry name" value="PLATELET-ACTIVATING FACTOR ACETYLHYDROLASE"/>
    <property type="match status" value="1"/>
</dbReference>
<accession>A0A1H4UZP7</accession>
<dbReference type="Pfam" id="PF03403">
    <property type="entry name" value="PAF-AH_p_II"/>
    <property type="match status" value="1"/>
</dbReference>
<dbReference type="Proteomes" id="UP000183038">
    <property type="component" value="Unassembled WGS sequence"/>
</dbReference>
<evidence type="ECO:0000313" key="4">
    <source>
        <dbReference type="EMBL" id="SEC74299.1"/>
    </source>
</evidence>
<protein>
    <submittedName>
        <fullName evidence="4">Predicted dienelactone hydrolase</fullName>
    </submittedName>
</protein>
<name>A0A1H4UZP7_9FLAO</name>
<sequence>MKIISFRKNPIFIICIVILTLFRCKTSQSNTSEIETFVGSISSNIIDKKNSLSYPILINYPTKEKSKPTKFGPYTFDVSVNASLKKGKFPLIVISHGNGGSNLIYHTISSYLAKKGFIVVSLEHYGNNRNNNELAKSDLNLKYRPQHISLAIDHLISDKAFSSHIDKDKISIIGHSFGGYSALAVTGGKPWTNSGETLNIIKDSRVKAIVLMAPAAGYFASDSALKEVNVPILLLTAEHDKFTQKKWCEDVIFNGISDKSLITHKEIKNAGHFSFISPFPSHMKNQNFLPSIDPKGFNREEFHKQLPVEIYNYLNSTF</sequence>
<dbReference type="GO" id="GO:0003847">
    <property type="term" value="F:1-alkyl-2-acetylglycerophosphocholine esterase activity"/>
    <property type="evidence" value="ECO:0007669"/>
    <property type="project" value="TreeGrafter"/>
</dbReference>
<dbReference type="GO" id="GO:0016042">
    <property type="term" value="P:lipid catabolic process"/>
    <property type="evidence" value="ECO:0007669"/>
    <property type="project" value="UniProtKB-KW"/>
</dbReference>
<evidence type="ECO:0000256" key="1">
    <source>
        <dbReference type="ARBA" id="ARBA00022801"/>
    </source>
</evidence>
<keyword evidence="3" id="KW-0443">Lipid metabolism</keyword>
<keyword evidence="2" id="KW-0442">Lipid degradation</keyword>
<dbReference type="SUPFAM" id="SSF53474">
    <property type="entry name" value="alpha/beta-Hydrolases"/>
    <property type="match status" value="1"/>
</dbReference>
<dbReference type="InterPro" id="IPR016986">
    <property type="entry name" value="UCP031982_abhydr"/>
</dbReference>
<evidence type="ECO:0000256" key="3">
    <source>
        <dbReference type="ARBA" id="ARBA00023098"/>
    </source>
</evidence>
<organism evidence="4 5">
    <name type="scientific">Maribacter dokdonensis</name>
    <dbReference type="NCBI Taxonomy" id="320912"/>
    <lineage>
        <taxon>Bacteria</taxon>
        <taxon>Pseudomonadati</taxon>
        <taxon>Bacteroidota</taxon>
        <taxon>Flavobacteriia</taxon>
        <taxon>Flavobacteriales</taxon>
        <taxon>Flavobacteriaceae</taxon>
        <taxon>Maribacter</taxon>
    </lineage>
</organism>
<evidence type="ECO:0000313" key="5">
    <source>
        <dbReference type="Proteomes" id="UP000183038"/>
    </source>
</evidence>
<dbReference type="InterPro" id="IPR029058">
    <property type="entry name" value="AB_hydrolase_fold"/>
</dbReference>
<dbReference type="EMBL" id="FNTB01000001">
    <property type="protein sequence ID" value="SEC74299.1"/>
    <property type="molecule type" value="Genomic_DNA"/>
</dbReference>
<dbReference type="PANTHER" id="PTHR10272:SF0">
    <property type="entry name" value="PLATELET-ACTIVATING FACTOR ACETYLHYDROLASE"/>
    <property type="match status" value="1"/>
</dbReference>
<dbReference type="Gene3D" id="3.40.50.1820">
    <property type="entry name" value="alpha/beta hydrolase"/>
    <property type="match status" value="1"/>
</dbReference>
<proteinExistence type="predicted"/>
<dbReference type="OrthoDB" id="9814760at2"/>
<gene>
    <name evidence="4" type="ORF">SAMN05192540_3967</name>
</gene>
<reference evidence="4 5" key="1">
    <citation type="submission" date="2016-10" db="EMBL/GenBank/DDBJ databases">
        <authorList>
            <person name="de Groot N.N."/>
        </authorList>
    </citation>
    <scope>NUCLEOTIDE SEQUENCE [LARGE SCALE GENOMIC DNA]</scope>
    <source>
        <strain evidence="4 5">MAR_2009_71</strain>
    </source>
</reference>
<dbReference type="PIRSF" id="PIRSF031982">
    <property type="entry name" value="UCP031982_abhydr"/>
    <property type="match status" value="1"/>
</dbReference>
<evidence type="ECO:0000256" key="2">
    <source>
        <dbReference type="ARBA" id="ARBA00022963"/>
    </source>
</evidence>
<dbReference type="RefSeq" id="WP_083365706.1">
    <property type="nucleotide sequence ID" value="NZ_FNTB01000001.1"/>
</dbReference>
<dbReference type="AlphaFoldDB" id="A0A1H4UZP7"/>
<keyword evidence="1 4" id="KW-0378">Hydrolase</keyword>